<gene>
    <name evidence="3" type="ORF">S12H4_55596</name>
</gene>
<reference evidence="3" key="1">
    <citation type="journal article" date="2014" name="Front. Microbiol.">
        <title>High frequency of phylogenetically diverse reductive dehalogenase-homologous genes in deep subseafloor sedimentary metagenomes.</title>
        <authorList>
            <person name="Kawai M."/>
            <person name="Futagami T."/>
            <person name="Toyoda A."/>
            <person name="Takaki Y."/>
            <person name="Nishi S."/>
            <person name="Hori S."/>
            <person name="Arai W."/>
            <person name="Tsubouchi T."/>
            <person name="Morono Y."/>
            <person name="Uchiyama I."/>
            <person name="Ito T."/>
            <person name="Fujiyama A."/>
            <person name="Inagaki F."/>
            <person name="Takami H."/>
        </authorList>
    </citation>
    <scope>NUCLEOTIDE SEQUENCE</scope>
    <source>
        <strain evidence="3">Expedition CK06-06</strain>
    </source>
</reference>
<protein>
    <recommendedName>
        <fullName evidence="2">Response regulatory domain-containing protein</fullName>
    </recommendedName>
</protein>
<dbReference type="SUPFAM" id="SSF52172">
    <property type="entry name" value="CheY-like"/>
    <property type="match status" value="1"/>
</dbReference>
<dbReference type="InterPro" id="IPR050595">
    <property type="entry name" value="Bact_response_regulator"/>
</dbReference>
<dbReference type="InterPro" id="IPR011006">
    <property type="entry name" value="CheY-like_superfamily"/>
</dbReference>
<dbReference type="PROSITE" id="PS50110">
    <property type="entry name" value="RESPONSE_REGULATORY"/>
    <property type="match status" value="1"/>
</dbReference>
<feature type="non-terminal residue" evidence="3">
    <location>
        <position position="1"/>
    </location>
</feature>
<evidence type="ECO:0000256" key="1">
    <source>
        <dbReference type="ARBA" id="ARBA00022553"/>
    </source>
</evidence>
<keyword evidence="1" id="KW-0597">Phosphoprotein</keyword>
<dbReference type="GO" id="GO:0000160">
    <property type="term" value="P:phosphorelay signal transduction system"/>
    <property type="evidence" value="ECO:0007669"/>
    <property type="project" value="InterPro"/>
</dbReference>
<evidence type="ECO:0000313" key="3">
    <source>
        <dbReference type="EMBL" id="GAJ22107.1"/>
    </source>
</evidence>
<dbReference type="Gene3D" id="3.40.50.2300">
    <property type="match status" value="1"/>
</dbReference>
<dbReference type="InterPro" id="IPR001789">
    <property type="entry name" value="Sig_transdc_resp-reg_receiver"/>
</dbReference>
<dbReference type="EMBL" id="BARW01035678">
    <property type="protein sequence ID" value="GAJ22107.1"/>
    <property type="molecule type" value="Genomic_DNA"/>
</dbReference>
<dbReference type="AlphaFoldDB" id="X1VPS3"/>
<dbReference type="PANTHER" id="PTHR44591:SF3">
    <property type="entry name" value="RESPONSE REGULATORY DOMAIN-CONTAINING PROTEIN"/>
    <property type="match status" value="1"/>
</dbReference>
<comment type="caution">
    <text evidence="3">The sequence shown here is derived from an EMBL/GenBank/DDBJ whole genome shotgun (WGS) entry which is preliminary data.</text>
</comment>
<evidence type="ECO:0000259" key="2">
    <source>
        <dbReference type="PROSITE" id="PS50110"/>
    </source>
</evidence>
<name>X1VPS3_9ZZZZ</name>
<accession>X1VPS3</accession>
<dbReference type="Pfam" id="PF00072">
    <property type="entry name" value="Response_reg"/>
    <property type="match status" value="1"/>
</dbReference>
<sequence>RYRDLILLDFKMPLMNGIAVFEEIIKQEATKEIPVLFMTAYPTIEIEDLVLKMGAKGCISKPFISEDFEQTVEMIINKHDLSD</sequence>
<dbReference type="PANTHER" id="PTHR44591">
    <property type="entry name" value="STRESS RESPONSE REGULATOR PROTEIN 1"/>
    <property type="match status" value="1"/>
</dbReference>
<organism evidence="3">
    <name type="scientific">marine sediment metagenome</name>
    <dbReference type="NCBI Taxonomy" id="412755"/>
    <lineage>
        <taxon>unclassified sequences</taxon>
        <taxon>metagenomes</taxon>
        <taxon>ecological metagenomes</taxon>
    </lineage>
</organism>
<feature type="domain" description="Response regulatory" evidence="2">
    <location>
        <begin position="1"/>
        <end position="76"/>
    </location>
</feature>
<proteinExistence type="predicted"/>